<gene>
    <name evidence="1" type="ORF">LAFE_0B06392G</name>
</gene>
<organism evidence="1 2">
    <name type="scientific">Lachancea fermentati</name>
    <name type="common">Zygosaccharomyces fermentati</name>
    <dbReference type="NCBI Taxonomy" id="4955"/>
    <lineage>
        <taxon>Eukaryota</taxon>
        <taxon>Fungi</taxon>
        <taxon>Dikarya</taxon>
        <taxon>Ascomycota</taxon>
        <taxon>Saccharomycotina</taxon>
        <taxon>Saccharomycetes</taxon>
        <taxon>Saccharomycetales</taxon>
        <taxon>Saccharomycetaceae</taxon>
        <taxon>Lachancea</taxon>
    </lineage>
</organism>
<name>A0A1G4M7Z0_LACFM</name>
<keyword evidence="2" id="KW-1185">Reference proteome</keyword>
<sequence>MKPSFIPPSKKLYRSRHKITRDDLWKSLTVDDLTLSVHEPNIIDYAVPVLQPPDASRRTTWCSDQSSSVFSVIPGVESEAGSQDDLTFKPNDDLQNLMFRNYSLDSLILSNKKRISEHEENVRTLKIVSEEPAGSKYTTCARPHNLPPMPTTERAQHGSTIKELVKHAEHVEKLEVQKLKFENRRLVRTDLESQKRWDMIKHVSQEDILIEVRRNNLIYHGIPWQMRPLIYDLCLMKDARTEHVAPFLDKWRVKLDKLLEDRSDEIFANLCTRSKWLTTGKASVANFYETFESQFEALYYHITVILRLDPTRDFIWPLMVETLCDVVENGPRELSMRLLDIFILTSYYHELDSVLDRIWPFVLRNHSYRFFGSQEDINKSIKSVHIDLPLLLQWLKS</sequence>
<evidence type="ECO:0000313" key="2">
    <source>
        <dbReference type="Proteomes" id="UP000190831"/>
    </source>
</evidence>
<dbReference type="OMA" id="SYYHELD"/>
<dbReference type="Proteomes" id="UP000190831">
    <property type="component" value="Chromosome B"/>
</dbReference>
<proteinExistence type="predicted"/>
<dbReference type="EMBL" id="LT598489">
    <property type="protein sequence ID" value="SCV99963.1"/>
    <property type="molecule type" value="Genomic_DNA"/>
</dbReference>
<protein>
    <submittedName>
        <fullName evidence="1">LAFE_0B06392g1_1</fullName>
    </submittedName>
</protein>
<accession>A0A1G4M7Z0</accession>
<dbReference type="OrthoDB" id="4052116at2759"/>
<evidence type="ECO:0000313" key="1">
    <source>
        <dbReference type="EMBL" id="SCV99963.1"/>
    </source>
</evidence>
<dbReference type="AlphaFoldDB" id="A0A1G4M7Z0"/>
<reference evidence="2" key="1">
    <citation type="submission" date="2016-03" db="EMBL/GenBank/DDBJ databases">
        <authorList>
            <person name="Devillers H."/>
        </authorList>
    </citation>
    <scope>NUCLEOTIDE SEQUENCE [LARGE SCALE GENOMIC DNA]</scope>
</reference>